<dbReference type="Proteomes" id="UP000318542">
    <property type="component" value="Unassembled WGS sequence"/>
</dbReference>
<keyword evidence="1" id="KW-0812">Transmembrane</keyword>
<accession>A0A554WX33</accession>
<feature type="transmembrane region" description="Helical" evidence="1">
    <location>
        <begin position="46"/>
        <end position="67"/>
    </location>
</feature>
<evidence type="ECO:0000256" key="1">
    <source>
        <dbReference type="SAM" id="Phobius"/>
    </source>
</evidence>
<keyword evidence="1" id="KW-1133">Transmembrane helix</keyword>
<organism evidence="2 3">
    <name type="scientific">Tepidimonas thermarum</name>
    <dbReference type="NCBI Taxonomy" id="335431"/>
    <lineage>
        <taxon>Bacteria</taxon>
        <taxon>Pseudomonadati</taxon>
        <taxon>Pseudomonadota</taxon>
        <taxon>Betaproteobacteria</taxon>
        <taxon>Burkholderiales</taxon>
        <taxon>Tepidimonas</taxon>
    </lineage>
</organism>
<dbReference type="OrthoDB" id="8687573at2"/>
<keyword evidence="1" id="KW-0472">Membrane</keyword>
<protein>
    <submittedName>
        <fullName evidence="2">Uncharacterized protein</fullName>
    </submittedName>
</protein>
<evidence type="ECO:0000313" key="2">
    <source>
        <dbReference type="EMBL" id="TSE28117.1"/>
    </source>
</evidence>
<evidence type="ECO:0000313" key="3">
    <source>
        <dbReference type="Proteomes" id="UP000318542"/>
    </source>
</evidence>
<dbReference type="EMBL" id="VJOL01000062">
    <property type="protein sequence ID" value="TSE28117.1"/>
    <property type="molecule type" value="Genomic_DNA"/>
</dbReference>
<proteinExistence type="predicted"/>
<reference evidence="2 3" key="1">
    <citation type="submission" date="2019-07" db="EMBL/GenBank/DDBJ databases">
        <title>Tepidimonas thermarum AA-1 draft genome.</title>
        <authorList>
            <person name="Da Costa M.S."/>
            <person name="Froufe H.J.C."/>
            <person name="Egas C."/>
            <person name="Albuquerque L."/>
        </authorList>
    </citation>
    <scope>NUCLEOTIDE SEQUENCE [LARGE SCALE GENOMIC DNA]</scope>
    <source>
        <strain evidence="2 3">AA-1</strain>
    </source>
</reference>
<gene>
    <name evidence="2" type="ORF">Tther_02349</name>
</gene>
<dbReference type="Pfam" id="PF11137">
    <property type="entry name" value="DUF2909"/>
    <property type="match status" value="1"/>
</dbReference>
<dbReference type="InterPro" id="IPR021313">
    <property type="entry name" value="DUF2909"/>
</dbReference>
<keyword evidence="3" id="KW-1185">Reference proteome</keyword>
<sequence length="77" mass="8494">MPRMKYLVIAAFIGILGSLAAALVAMMRGDSSSGDAQRARRMARALTMRIGLSIALFLFIFLSYWMGWIQPTGLPSR</sequence>
<name>A0A554WX33_9BURK</name>
<comment type="caution">
    <text evidence="2">The sequence shown here is derived from an EMBL/GenBank/DDBJ whole genome shotgun (WGS) entry which is preliminary data.</text>
</comment>
<dbReference type="NCBIfam" id="NF033233">
    <property type="entry name" value="twin_helix"/>
    <property type="match status" value="1"/>
</dbReference>
<dbReference type="AlphaFoldDB" id="A0A554WX33"/>
<feature type="transmembrane region" description="Helical" evidence="1">
    <location>
        <begin position="6"/>
        <end position="25"/>
    </location>
</feature>